<dbReference type="GO" id="GO:0005829">
    <property type="term" value="C:cytosol"/>
    <property type="evidence" value="ECO:0007669"/>
    <property type="project" value="UniProtKB-ARBA"/>
</dbReference>
<dbReference type="Gene3D" id="2.40.50.140">
    <property type="entry name" value="Nucleic acid-binding proteins"/>
    <property type="match status" value="1"/>
</dbReference>
<evidence type="ECO:0000256" key="3">
    <source>
        <dbReference type="ARBA" id="ARBA00023015"/>
    </source>
</evidence>
<accession>A0A7W6JNH6</accession>
<comment type="subcellular location">
    <subcellularLocation>
        <location evidence="1">Cytoplasm</location>
    </subcellularLocation>
</comment>
<dbReference type="PROSITE" id="PS51857">
    <property type="entry name" value="CSD_2"/>
    <property type="match status" value="1"/>
</dbReference>
<dbReference type="RefSeq" id="WP_183996619.1">
    <property type="nucleotide sequence ID" value="NZ_JACIEH010000001.1"/>
</dbReference>
<evidence type="ECO:0000256" key="5">
    <source>
        <dbReference type="ARBA" id="ARBA00023159"/>
    </source>
</evidence>
<protein>
    <submittedName>
        <fullName evidence="8">CspA family cold shock protein</fullName>
    </submittedName>
</protein>
<evidence type="ECO:0000259" key="7">
    <source>
        <dbReference type="PROSITE" id="PS51857"/>
    </source>
</evidence>
<dbReference type="PRINTS" id="PR00050">
    <property type="entry name" value="COLDSHOCK"/>
</dbReference>
<dbReference type="CDD" id="cd04458">
    <property type="entry name" value="CSP_CDS"/>
    <property type="match status" value="1"/>
</dbReference>
<evidence type="ECO:0000256" key="2">
    <source>
        <dbReference type="ARBA" id="ARBA00022490"/>
    </source>
</evidence>
<dbReference type="EMBL" id="JACIEH010000001">
    <property type="protein sequence ID" value="MBB4096630.1"/>
    <property type="molecule type" value="Genomic_DNA"/>
</dbReference>
<comment type="caution">
    <text evidence="8">The sequence shown here is derived from an EMBL/GenBank/DDBJ whole genome shotgun (WGS) entry which is preliminary data.</text>
</comment>
<keyword evidence="4" id="KW-0238">DNA-binding</keyword>
<dbReference type="InterPro" id="IPR002059">
    <property type="entry name" value="CSP_DNA-bd"/>
</dbReference>
<dbReference type="SUPFAM" id="SSF50249">
    <property type="entry name" value="Nucleic acid-binding proteins"/>
    <property type="match status" value="1"/>
</dbReference>
<dbReference type="PANTHER" id="PTHR46565">
    <property type="entry name" value="COLD SHOCK DOMAIN PROTEIN 2"/>
    <property type="match status" value="1"/>
</dbReference>
<dbReference type="PANTHER" id="PTHR46565:SF5">
    <property type="entry name" value="COLD SHOCK PROTEIN 2-LIKE"/>
    <property type="match status" value="1"/>
</dbReference>
<dbReference type="GO" id="GO:0003677">
    <property type="term" value="F:DNA binding"/>
    <property type="evidence" value="ECO:0007669"/>
    <property type="project" value="UniProtKB-KW"/>
</dbReference>
<dbReference type="PIRSF" id="PIRSF002599">
    <property type="entry name" value="Cold_shock_A"/>
    <property type="match status" value="1"/>
</dbReference>
<evidence type="ECO:0000313" key="9">
    <source>
        <dbReference type="Proteomes" id="UP000557392"/>
    </source>
</evidence>
<keyword evidence="9" id="KW-1185">Reference proteome</keyword>
<dbReference type="InterPro" id="IPR012156">
    <property type="entry name" value="Cold_shock_CspA"/>
</dbReference>
<keyword evidence="6" id="KW-0804">Transcription</keyword>
<dbReference type="Pfam" id="PF00313">
    <property type="entry name" value="CSD"/>
    <property type="match status" value="1"/>
</dbReference>
<keyword evidence="2" id="KW-0963">Cytoplasm</keyword>
<evidence type="ECO:0000256" key="4">
    <source>
        <dbReference type="ARBA" id="ARBA00023125"/>
    </source>
</evidence>
<reference evidence="8 9" key="1">
    <citation type="submission" date="2020-08" db="EMBL/GenBank/DDBJ databases">
        <title>Genomic Encyclopedia of Type Strains, Phase IV (KMG-IV): sequencing the most valuable type-strain genomes for metagenomic binning, comparative biology and taxonomic classification.</title>
        <authorList>
            <person name="Goeker M."/>
        </authorList>
    </citation>
    <scope>NUCLEOTIDE SEQUENCE [LARGE SCALE GENOMIC DNA]</scope>
    <source>
        <strain evidence="8 9">DSM 101806</strain>
    </source>
</reference>
<evidence type="ECO:0000256" key="6">
    <source>
        <dbReference type="ARBA" id="ARBA00023163"/>
    </source>
</evidence>
<sequence>MTGTGTTKWYNVHKGIGFIRPDGSDEDVIVSASTLRAAGLATLAEGQRLEFDAQMGNRGLEAFSIRLA</sequence>
<dbReference type="InterPro" id="IPR012340">
    <property type="entry name" value="NA-bd_OB-fold"/>
</dbReference>
<name>A0A7W6JNH6_9SPHN</name>
<keyword evidence="5" id="KW-0010">Activator</keyword>
<dbReference type="SMART" id="SM00357">
    <property type="entry name" value="CSP"/>
    <property type="match status" value="1"/>
</dbReference>
<gene>
    <name evidence="8" type="ORF">GGR46_000163</name>
</gene>
<dbReference type="InterPro" id="IPR011129">
    <property type="entry name" value="CSD"/>
</dbReference>
<evidence type="ECO:0000256" key="1">
    <source>
        <dbReference type="ARBA" id="ARBA00004496"/>
    </source>
</evidence>
<dbReference type="AlphaFoldDB" id="A0A7W6JNH6"/>
<organism evidence="8 9">
    <name type="scientific">Sphingomonas kyeonggiensis</name>
    <dbReference type="NCBI Taxonomy" id="1268553"/>
    <lineage>
        <taxon>Bacteria</taxon>
        <taxon>Pseudomonadati</taxon>
        <taxon>Pseudomonadota</taxon>
        <taxon>Alphaproteobacteria</taxon>
        <taxon>Sphingomonadales</taxon>
        <taxon>Sphingomonadaceae</taxon>
        <taxon>Sphingomonas</taxon>
    </lineage>
</organism>
<evidence type="ECO:0000313" key="8">
    <source>
        <dbReference type="EMBL" id="MBB4096630.1"/>
    </source>
</evidence>
<dbReference type="Proteomes" id="UP000557392">
    <property type="component" value="Unassembled WGS sequence"/>
</dbReference>
<proteinExistence type="predicted"/>
<keyword evidence="3" id="KW-0805">Transcription regulation</keyword>
<feature type="domain" description="CSD" evidence="7">
    <location>
        <begin position="2"/>
        <end position="67"/>
    </location>
</feature>